<dbReference type="GO" id="GO:0005634">
    <property type="term" value="C:nucleus"/>
    <property type="evidence" value="ECO:0007669"/>
    <property type="project" value="InterPro"/>
</dbReference>
<dbReference type="EMBL" id="CAJNOH010001739">
    <property type="protein sequence ID" value="CAF1245811.1"/>
    <property type="molecule type" value="Genomic_DNA"/>
</dbReference>
<evidence type="ECO:0000256" key="1">
    <source>
        <dbReference type="SAM" id="MobiDB-lite"/>
    </source>
</evidence>
<dbReference type="InterPro" id="IPR012582">
    <property type="entry name" value="DNAPKcs_CC3"/>
</dbReference>
<reference evidence="3" key="1">
    <citation type="submission" date="2021-02" db="EMBL/GenBank/DDBJ databases">
        <authorList>
            <person name="Nowell W R."/>
        </authorList>
    </citation>
    <scope>NUCLEOTIDE SEQUENCE</scope>
</reference>
<evidence type="ECO:0000313" key="5">
    <source>
        <dbReference type="Proteomes" id="UP000663854"/>
    </source>
</evidence>
<feature type="region of interest" description="Disordered" evidence="1">
    <location>
        <begin position="577"/>
        <end position="597"/>
    </location>
</feature>
<dbReference type="Proteomes" id="UP000663854">
    <property type="component" value="Unassembled WGS sequence"/>
</dbReference>
<proteinExistence type="predicted"/>
<dbReference type="InterPro" id="IPR046803">
    <property type="entry name" value="DNAPKcs_CC1-2"/>
</dbReference>
<feature type="compositionally biased region" description="Low complexity" evidence="1">
    <location>
        <begin position="577"/>
        <end position="588"/>
    </location>
</feature>
<accession>A0A814ZMF5</accession>
<evidence type="ECO:0000313" key="6">
    <source>
        <dbReference type="Proteomes" id="UP000663870"/>
    </source>
</evidence>
<keyword evidence="6" id="KW-1185">Reference proteome</keyword>
<evidence type="ECO:0000313" key="3">
    <source>
        <dbReference type="EMBL" id="CAF1245811.1"/>
    </source>
</evidence>
<dbReference type="SMART" id="SM01344">
    <property type="entry name" value="NUC194"/>
    <property type="match status" value="1"/>
</dbReference>
<name>A0A814ZMF5_9BILA</name>
<organism evidence="3 5">
    <name type="scientific">Rotaria sordida</name>
    <dbReference type="NCBI Taxonomy" id="392033"/>
    <lineage>
        <taxon>Eukaryota</taxon>
        <taxon>Metazoa</taxon>
        <taxon>Spiralia</taxon>
        <taxon>Gnathifera</taxon>
        <taxon>Rotifera</taxon>
        <taxon>Eurotatoria</taxon>
        <taxon>Bdelloidea</taxon>
        <taxon>Philodinida</taxon>
        <taxon>Philodinidae</taxon>
        <taxon>Rotaria</taxon>
    </lineage>
</organism>
<evidence type="ECO:0000259" key="2">
    <source>
        <dbReference type="SMART" id="SM01344"/>
    </source>
</evidence>
<gene>
    <name evidence="4" type="ORF">JXQ802_LOCUS42005</name>
    <name evidence="3" type="ORF">PYM288_LOCUS27117</name>
</gene>
<dbReference type="GO" id="GO:0006303">
    <property type="term" value="P:double-strand break repair via nonhomologous end joining"/>
    <property type="evidence" value="ECO:0007669"/>
    <property type="project" value="InterPro"/>
</dbReference>
<sequence length="597" mass="69299">MSTLYDIVIYFPPLNQTQVFTPTHISQFEMAKCTVIFRLLNFITALWSKYPRGAIQAIDSSFYINDLTKLILTCVFYPTQLGLDINNEEINKKLPEKILTLLKSMTTHLPDQLLQSFYDIALEMTKTDGHEEDFDKANLVLTVDTQRGLQSLFDYIIYLGIKPNEVLPYFFQSNRIHTDSGMTTIGTYLLTLFKHQIIIWLSITPHFIIDNVGEINSVEQCRLIVVFLSTVLDLCSREKNIRQQYGRQFIHGTQEYHEYQAAIRKILSAFELSSSSFILFELLIWMLYCGQHHIFEEEILLSISRYVINLNNYIKQTNLLDYIYSIIYGKNSLFRTEHRLNTLEKLILKILTSVRKITLIEFYKKYICTLVIDELNIKLDLTSQTLISMLINKVCTYCLLDHMYTILNKDDIFGINSSIAKVFYEHIKKQDEARKILNVETPITAIKIGQTFDGKELTKHIITRARAQFVDGRLMKSMDVMLAGINTTEKQIKLHLIRSLATSLFNCLISLLICTQTEVKLYKAFMFDANPAKDEYVFEHKIDPDYKYKFPLELEHELAVFDFTSAAVNQQQNDLNKSLSNSLSNNSSTNIIQQKEN</sequence>
<dbReference type="Pfam" id="PF08163">
    <property type="entry name" value="DNAPKcs_CC3"/>
    <property type="match status" value="2"/>
</dbReference>
<dbReference type="Proteomes" id="UP000663870">
    <property type="component" value="Unassembled WGS sequence"/>
</dbReference>
<dbReference type="Pfam" id="PF20502">
    <property type="entry name" value="DNAPKcs_CC1-2"/>
    <property type="match status" value="1"/>
</dbReference>
<feature type="domain" description="DNA-dependent protein kinase catalytic subunit CC3" evidence="2">
    <location>
        <begin position="336"/>
        <end position="597"/>
    </location>
</feature>
<comment type="caution">
    <text evidence="3">The sequence shown here is derived from an EMBL/GenBank/DDBJ whole genome shotgun (WGS) entry which is preliminary data.</text>
</comment>
<dbReference type="AlphaFoldDB" id="A0A814ZMF5"/>
<dbReference type="EMBL" id="CAJNOL010002770">
    <property type="protein sequence ID" value="CAF1527762.1"/>
    <property type="molecule type" value="Genomic_DNA"/>
</dbReference>
<protein>
    <recommendedName>
        <fullName evidence="2">DNA-dependent protein kinase catalytic subunit CC3 domain-containing protein</fullName>
    </recommendedName>
</protein>
<evidence type="ECO:0000313" key="4">
    <source>
        <dbReference type="EMBL" id="CAF1527762.1"/>
    </source>
</evidence>